<sequence>MATARQSNGALHLSFFKNLFTNPHRMQLTTFGLVFLGFLLLLVISRIVCWKLWHSEDKDTFFRRPLAICSEQMENRCYMMASAFSIMAAHPIIICLMGPLATRSALSYIHFRGLFAGVRSIQTNSITLKTVMDMYVAIKCYMLVCELGADARFEHWIPNKVTRLVALWVVYFVLCYVCATAQIIAGAESASCEKRDNITMLHKFRLEPPIWRLVSSRAHLLLVNCAGRMASDNPPFLPVGTEVSAKFKGAFCEAKIKKVNKVLRCKVNIGSSSSITVDSSQISGDIQLNGNVEVTQGRGHVKATIAHIKDFSVYTVVFDDGDEKHLKRAQIVPKGKPSFENGTNLNEMPLYNPERYVPDSSSPDLGKRKTKKVSKRSFESDSSDNDDNKMKPPLSLQRPLRKMKERPNSRLSVAPSSTRIRELQARNLRRCMSVSKVVRTSSFSDDGSDEEVIIPSYAKIRFRAPNTRQLSVPPSRLLRTLPPPPPPPKPEPFEESEEENEDAYRPGTVVNIYEDANKKLKWIPAVVVAKASYDKFAPTRALELKSNEVPVKMFQTGKYAIKRTDELKFFEFMTKQAIDAIASNPMRSAVLKANTYSDNGSLPNDWTEEMIGVVDVDRPPLKTKTPSNYSSEQEDLEISSDDEKGDTRDLFVAKVYKFMEDRATPINRPPVLGGKDLDLYRFYKVVHKMGGSKRVTDRGQWKQVITHLKLDGKPGATGGNARVAFVRWLEKYEKFQKSLGWSSDVREETSKDDARSIRALDPKRQFLPLAKKSKEQQQAKEKESKEKEKEKNGVHHTNKEKEAKKEKEEAAAAKRMKKEKSVAPEKPQPSTSQTASESEKPEPAVPSRRGSVASVEKKEKKKEPEKTVVRKRHISEATVNSAESDEDEVKEKEKDKDREKGRKRKDSGPSSGGRGSSKRPQDGGPDNGTIGTPASVFSHFYIGQKVRALHNASYYDARVISIERPNVDEFFARLLACEICNSTASDTYELSEKGKEALREQLDTTKLLVHYLGWNARYDEWMNLDTIRVYSEDQKPGENQKDRLASTSDNAKKILEASIEYSLSVTQRTAQMKSAADSSNRLRRVSNASKKNMSPPLKNPKVPAEPSEKSEKSSTPEIVKKVVEEVKKEKSGLEATVEAEIEATVINLNAPEFTMPIKLKVVVEKPLTCKAVLTVPHHKVTKKVSLDVQQPSTSSASNSSGGGCGGGVNAKGSAGRARSTSTSSSKGSVISESGGGVASAQLSAAKDAAMVKQSMIKHRIEDKERHGMYKPQPVAKAHAKSESGSTDRKAGLFDIDFGSPQFTIRKKPIFQKRDKDAHHQSSTTQLTIVTSATAPVSNNKRPSVSALSSPTSLKKARLVEVNTSVTLEFHGKTETAHTDGTIPIQPRTVKIKKKFDEPLPPPPPPPSLEAPKKEPPEVATPKKEQEPIPPTVEFVKPEIKKEVKKTPKEENGYRSRLSVEVDTEPSTSTDVSPRVSARHATRHRLSNHTNHHDSPSSAASRSVINAIRSRESSRINSLSMDEVYEIVGMSKYELTDNVDENVTRLTQMMKDVKELQQITKHELSSAEKNLLRSKIS</sequence>
<gene>
    <name evidence="7" type="ORF">QR680_011583</name>
</gene>
<evidence type="ECO:0000256" key="5">
    <source>
        <dbReference type="SAM" id="Phobius"/>
    </source>
</evidence>
<keyword evidence="5" id="KW-0812">Transmembrane</keyword>
<organism evidence="7 8">
    <name type="scientific">Steinernema hermaphroditum</name>
    <dbReference type="NCBI Taxonomy" id="289476"/>
    <lineage>
        <taxon>Eukaryota</taxon>
        <taxon>Metazoa</taxon>
        <taxon>Ecdysozoa</taxon>
        <taxon>Nematoda</taxon>
        <taxon>Chromadorea</taxon>
        <taxon>Rhabditida</taxon>
        <taxon>Tylenchina</taxon>
        <taxon>Panagrolaimomorpha</taxon>
        <taxon>Strongyloidoidea</taxon>
        <taxon>Steinernematidae</taxon>
        <taxon>Steinernema</taxon>
    </lineage>
</organism>
<feature type="transmembrane region" description="Helical" evidence="5">
    <location>
        <begin position="31"/>
        <end position="53"/>
    </location>
</feature>
<feature type="domain" description="ARID" evidence="6">
    <location>
        <begin position="645"/>
        <end position="737"/>
    </location>
</feature>
<keyword evidence="3" id="KW-0539">Nucleus</keyword>
<dbReference type="SMART" id="SM01014">
    <property type="entry name" value="ARID"/>
    <property type="match status" value="1"/>
</dbReference>
<dbReference type="GO" id="GO:0000976">
    <property type="term" value="F:transcription cis-regulatory region binding"/>
    <property type="evidence" value="ECO:0007669"/>
    <property type="project" value="TreeGrafter"/>
</dbReference>
<dbReference type="Gene3D" id="2.30.30.140">
    <property type="match status" value="3"/>
</dbReference>
<evidence type="ECO:0000256" key="1">
    <source>
        <dbReference type="ARBA" id="ARBA00023015"/>
    </source>
</evidence>
<evidence type="ECO:0000256" key="4">
    <source>
        <dbReference type="SAM" id="MobiDB-lite"/>
    </source>
</evidence>
<proteinExistence type="predicted"/>
<keyword evidence="2" id="KW-0804">Transcription</keyword>
<feature type="compositionally biased region" description="Low complexity" evidence="4">
    <location>
        <begin position="1210"/>
        <end position="1236"/>
    </location>
</feature>
<dbReference type="SUPFAM" id="SSF46774">
    <property type="entry name" value="ARID-like"/>
    <property type="match status" value="1"/>
</dbReference>
<dbReference type="PROSITE" id="PS51011">
    <property type="entry name" value="ARID"/>
    <property type="match status" value="1"/>
</dbReference>
<feature type="compositionally biased region" description="Basic residues" evidence="4">
    <location>
        <begin position="1476"/>
        <end position="1486"/>
    </location>
</feature>
<feature type="region of interest" description="Disordered" evidence="4">
    <location>
        <begin position="1330"/>
        <end position="1351"/>
    </location>
</feature>
<dbReference type="SUPFAM" id="SSF54160">
    <property type="entry name" value="Chromo domain-like"/>
    <property type="match status" value="1"/>
</dbReference>
<feature type="compositionally biased region" description="Basic and acidic residues" evidence="4">
    <location>
        <begin position="1435"/>
        <end position="1459"/>
    </location>
</feature>
<feature type="region of interest" description="Disordered" evidence="4">
    <location>
        <begin position="742"/>
        <end position="931"/>
    </location>
</feature>
<dbReference type="Proteomes" id="UP001175271">
    <property type="component" value="Unassembled WGS sequence"/>
</dbReference>
<feature type="compositionally biased region" description="Pro residues" evidence="4">
    <location>
        <begin position="481"/>
        <end position="490"/>
    </location>
</feature>
<evidence type="ECO:0000256" key="2">
    <source>
        <dbReference type="ARBA" id="ARBA00023163"/>
    </source>
</evidence>
<feature type="region of interest" description="Disordered" evidence="4">
    <location>
        <begin position="332"/>
        <end position="418"/>
    </location>
</feature>
<keyword evidence="5" id="KW-0472">Membrane</keyword>
<keyword evidence="5" id="KW-1133">Transmembrane helix</keyword>
<keyword evidence="8" id="KW-1185">Reference proteome</keyword>
<dbReference type="GO" id="GO:0006357">
    <property type="term" value="P:regulation of transcription by RNA polymerase II"/>
    <property type="evidence" value="ECO:0007669"/>
    <property type="project" value="TreeGrafter"/>
</dbReference>
<feature type="region of interest" description="Disordered" evidence="4">
    <location>
        <begin position="618"/>
        <end position="643"/>
    </location>
</feature>
<evidence type="ECO:0000313" key="8">
    <source>
        <dbReference type="Proteomes" id="UP001175271"/>
    </source>
</evidence>
<dbReference type="Pfam" id="PF01388">
    <property type="entry name" value="ARID"/>
    <property type="match status" value="1"/>
</dbReference>
<evidence type="ECO:0000259" key="6">
    <source>
        <dbReference type="PROSITE" id="PS51011"/>
    </source>
</evidence>
<feature type="compositionally biased region" description="Basic and acidic residues" evidence="4">
    <location>
        <begin position="1410"/>
        <end position="1426"/>
    </location>
</feature>
<keyword evidence="1" id="KW-0805">Transcription regulation</keyword>
<feature type="transmembrane region" description="Helical" evidence="5">
    <location>
        <begin position="80"/>
        <end position="102"/>
    </location>
</feature>
<dbReference type="PANTHER" id="PTHR13964">
    <property type="entry name" value="RBP-RELATED"/>
    <property type="match status" value="1"/>
</dbReference>
<feature type="compositionally biased region" description="Basic and acidic residues" evidence="4">
    <location>
        <begin position="744"/>
        <end position="764"/>
    </location>
</feature>
<comment type="caution">
    <text evidence="7">The sequence shown here is derived from an EMBL/GenBank/DDBJ whole genome shotgun (WGS) entry which is preliminary data.</text>
</comment>
<feature type="region of interest" description="Disordered" evidence="4">
    <location>
        <begin position="1187"/>
        <end position="1236"/>
    </location>
</feature>
<dbReference type="SMART" id="SM00501">
    <property type="entry name" value="BRIGHT"/>
    <property type="match status" value="1"/>
</dbReference>
<evidence type="ECO:0000256" key="3">
    <source>
        <dbReference type="ARBA" id="ARBA00023242"/>
    </source>
</evidence>
<name>A0AA39I0R0_9BILA</name>
<feature type="compositionally biased region" description="Basic and acidic residues" evidence="4">
    <location>
        <begin position="889"/>
        <end position="900"/>
    </location>
</feature>
<protein>
    <recommendedName>
        <fullName evidence="6">ARID domain-containing protein</fullName>
    </recommendedName>
</protein>
<dbReference type="InterPro" id="IPR001606">
    <property type="entry name" value="ARID_dom"/>
</dbReference>
<accession>A0AA39I0R0</accession>
<dbReference type="EMBL" id="JAUCMV010000002">
    <property type="protein sequence ID" value="KAK0414719.1"/>
    <property type="molecule type" value="Genomic_DNA"/>
</dbReference>
<dbReference type="Gene3D" id="1.10.150.60">
    <property type="entry name" value="ARID DNA-binding domain"/>
    <property type="match status" value="1"/>
</dbReference>
<dbReference type="InterPro" id="IPR016197">
    <property type="entry name" value="Chromo-like_dom_sf"/>
</dbReference>
<dbReference type="GO" id="GO:0005634">
    <property type="term" value="C:nucleus"/>
    <property type="evidence" value="ECO:0007669"/>
    <property type="project" value="TreeGrafter"/>
</dbReference>
<feature type="compositionally biased region" description="Basic and acidic residues" evidence="4">
    <location>
        <begin position="855"/>
        <end position="868"/>
    </location>
</feature>
<feature type="compositionally biased region" description="Gly residues" evidence="4">
    <location>
        <begin position="1200"/>
        <end position="1209"/>
    </location>
</feature>
<dbReference type="InterPro" id="IPR051232">
    <property type="entry name" value="ARID/SWI1_ChromRemod"/>
</dbReference>
<feature type="region of interest" description="Disordered" evidence="4">
    <location>
        <begin position="1394"/>
        <end position="1502"/>
    </location>
</feature>
<dbReference type="PANTHER" id="PTHR13964:SF27">
    <property type="entry name" value="HAT-TRICK, ISOFORM D"/>
    <property type="match status" value="1"/>
</dbReference>
<feature type="compositionally biased region" description="Basic and acidic residues" evidence="4">
    <location>
        <begin position="772"/>
        <end position="812"/>
    </location>
</feature>
<feature type="compositionally biased region" description="Basic and acidic residues" evidence="4">
    <location>
        <begin position="1106"/>
        <end position="1116"/>
    </location>
</feature>
<evidence type="ECO:0000313" key="7">
    <source>
        <dbReference type="EMBL" id="KAK0414719.1"/>
    </source>
</evidence>
<feature type="compositionally biased region" description="Pro residues" evidence="4">
    <location>
        <begin position="1398"/>
        <end position="1408"/>
    </location>
</feature>
<feature type="compositionally biased region" description="Polar residues" evidence="4">
    <location>
        <begin position="409"/>
        <end position="418"/>
    </location>
</feature>
<reference evidence="7" key="1">
    <citation type="submission" date="2023-06" db="EMBL/GenBank/DDBJ databases">
        <title>Genomic analysis of the entomopathogenic nematode Steinernema hermaphroditum.</title>
        <authorList>
            <person name="Schwarz E.M."/>
            <person name="Heppert J.K."/>
            <person name="Baniya A."/>
            <person name="Schwartz H.T."/>
            <person name="Tan C.-H."/>
            <person name="Antoshechkin I."/>
            <person name="Sternberg P.W."/>
            <person name="Goodrich-Blair H."/>
            <person name="Dillman A.R."/>
        </authorList>
    </citation>
    <scope>NUCLEOTIDE SEQUENCE</scope>
    <source>
        <strain evidence="7">PS9179</strain>
        <tissue evidence="7">Whole animal</tissue>
    </source>
</reference>
<feature type="transmembrane region" description="Helical" evidence="5">
    <location>
        <begin position="164"/>
        <end position="185"/>
    </location>
</feature>
<feature type="region of interest" description="Disordered" evidence="4">
    <location>
        <begin position="468"/>
        <end position="505"/>
    </location>
</feature>
<dbReference type="InterPro" id="IPR036431">
    <property type="entry name" value="ARID_dom_sf"/>
</dbReference>
<feature type="region of interest" description="Disordered" evidence="4">
    <location>
        <begin position="1072"/>
        <end position="1116"/>
    </location>
</feature>